<proteinExistence type="predicted"/>
<feature type="compositionally biased region" description="Basic and acidic residues" evidence="1">
    <location>
        <begin position="199"/>
        <end position="215"/>
    </location>
</feature>
<organism evidence="2 3">
    <name type="scientific">Candidatus Mycoplasma haematohominis</name>
    <dbReference type="NCBI Taxonomy" id="1494318"/>
    <lineage>
        <taxon>Bacteria</taxon>
        <taxon>Bacillati</taxon>
        <taxon>Mycoplasmatota</taxon>
        <taxon>Mollicutes</taxon>
        <taxon>Mycoplasmataceae</taxon>
        <taxon>Mycoplasma</taxon>
    </lineage>
</organism>
<protein>
    <submittedName>
        <fullName evidence="2">Uncharacterized protein</fullName>
    </submittedName>
</protein>
<comment type="caution">
    <text evidence="2">The sequence shown here is derived from an EMBL/GenBank/DDBJ whole genome shotgun (WGS) entry which is preliminary data.</text>
</comment>
<evidence type="ECO:0000313" key="3">
    <source>
        <dbReference type="Proteomes" id="UP000324831"/>
    </source>
</evidence>
<evidence type="ECO:0000256" key="1">
    <source>
        <dbReference type="SAM" id="MobiDB-lite"/>
    </source>
</evidence>
<dbReference type="RefSeq" id="WP_216083576.1">
    <property type="nucleotide sequence ID" value="NZ_CACTIB010000031.1"/>
</dbReference>
<name>A0A478FTU8_9MOLU</name>
<feature type="region of interest" description="Disordered" evidence="1">
    <location>
        <begin position="199"/>
        <end position="223"/>
    </location>
</feature>
<reference evidence="2 3" key="1">
    <citation type="submission" date="2019-01" db="EMBL/GenBank/DDBJ databases">
        <title>Draft genome sequences of Candidatus Mycoplasma haemohominis SWG34-3 identified from a patient with pyrexia, anemia and liver dysfunction.</title>
        <authorList>
            <person name="Sekizuka T."/>
            <person name="Hattori N."/>
            <person name="Katano H."/>
            <person name="Takuma T."/>
            <person name="Ito T."/>
            <person name="Arai N."/>
            <person name="Yanai R."/>
            <person name="Ishii S."/>
            <person name="Miura Y."/>
            <person name="Tokunaga T."/>
            <person name="Watanabe H."/>
            <person name="Nomura N."/>
            <person name="Eguchi J."/>
            <person name="Arai T."/>
            <person name="Hasegawa H."/>
            <person name="Nakamaki T."/>
            <person name="Wakita T."/>
            <person name="Niki Y."/>
            <person name="Kuroda M."/>
        </authorList>
    </citation>
    <scope>NUCLEOTIDE SEQUENCE [LARGE SCALE GENOMIC DNA]</scope>
    <source>
        <strain evidence="2">SWG34-3</strain>
    </source>
</reference>
<accession>A0A478FTU8</accession>
<gene>
    <name evidence="2" type="ORF">MHSWG343_05120</name>
</gene>
<dbReference type="Proteomes" id="UP000324831">
    <property type="component" value="Unassembled WGS sequence"/>
</dbReference>
<dbReference type="AlphaFoldDB" id="A0A478FTU8"/>
<evidence type="ECO:0000313" key="2">
    <source>
        <dbReference type="EMBL" id="GCE63515.1"/>
    </source>
</evidence>
<dbReference type="EMBL" id="BIMN01000002">
    <property type="protein sequence ID" value="GCE63515.1"/>
    <property type="molecule type" value="Genomic_DNA"/>
</dbReference>
<sequence length="262" mass="29219">MDPTKLAAGAGAAVLIGGGGYGISALFDGGMPGYSPFKRNTSDANKYVDSYPDYFVDASTNSNDDWWDWVFKNRYPAEASSTLHGSKFRGVKSGAKGESSLKSKCSDVYAQDTNNVNTTATDEATKYFETDVWRYCTAVEKKPVLIQDAESKIKTGKKEDEDYGENDYGKAHKAKLVSAISENNKSFWHEQQRLFFKKGGERSGENAKGADDTPFKRLWKNQRGNLQDTCKGVYKTQKSNDNSDTNLKEDLFRFCSLKRSEN</sequence>